<proteinExistence type="predicted"/>
<feature type="compositionally biased region" description="Basic and acidic residues" evidence="1">
    <location>
        <begin position="89"/>
        <end position="99"/>
    </location>
</feature>
<dbReference type="Pfam" id="PF13464">
    <property type="entry name" value="RodZ_C"/>
    <property type="match status" value="1"/>
</dbReference>
<sequence>MDEIGQKLRTARIEKGYTLDDLQQITKIQKRYLIAIEEGNFDALPGDFYVRAFIKQYAETVGLDADALLTQFQQDIPDTQPQEYVEQSVENRTRSERSAENSPVNKLRQHAWPIAIAALAIVIIVGVYLVMWHNSSSQPKETIPTNDNVSVSSSKKTSSRKKTSSSSQKASSSSSSSKNAASSSKKTKKSSKKHSGLKIAVTDVSTTRQTATVTNLPATGNKLKVAATDAAAWVAVYVNNAVTWQGTVQPGSEHTVDLPDGTTNFAVNSGNMPKTTISLNSKKVDLGTTTTSVVRTVTFSAAAASSSESGNAQ</sequence>
<dbReference type="RefSeq" id="WP_054661680.1">
    <property type="nucleotide sequence ID" value="NZ_AYZJ01000067.1"/>
</dbReference>
<dbReference type="PANTHER" id="PTHR34475">
    <property type="match status" value="1"/>
</dbReference>
<keyword evidence="2" id="KW-0472">Membrane</keyword>
<feature type="transmembrane region" description="Helical" evidence="2">
    <location>
        <begin position="111"/>
        <end position="132"/>
    </location>
</feature>
<dbReference type="InterPro" id="IPR025194">
    <property type="entry name" value="RodZ-like_C"/>
</dbReference>
<organism evidence="4 5">
    <name type="scientific">Lacticaseibacillus camelliae DSM 22697 = JCM 13995</name>
    <dbReference type="NCBI Taxonomy" id="1423730"/>
    <lineage>
        <taxon>Bacteria</taxon>
        <taxon>Bacillati</taxon>
        <taxon>Bacillota</taxon>
        <taxon>Bacilli</taxon>
        <taxon>Lactobacillales</taxon>
        <taxon>Lactobacillaceae</taxon>
        <taxon>Lacticaseibacillus</taxon>
    </lineage>
</organism>
<dbReference type="GO" id="GO:0003677">
    <property type="term" value="F:DNA binding"/>
    <property type="evidence" value="ECO:0007669"/>
    <property type="project" value="InterPro"/>
</dbReference>
<reference evidence="4 5" key="1">
    <citation type="journal article" date="2015" name="Genome Announc.">
        <title>Expanding the biotechnology potential of lactobacilli through comparative genomics of 213 strains and associated genera.</title>
        <authorList>
            <person name="Sun Z."/>
            <person name="Harris H.M."/>
            <person name="McCann A."/>
            <person name="Guo C."/>
            <person name="Argimon S."/>
            <person name="Zhang W."/>
            <person name="Yang X."/>
            <person name="Jeffery I.B."/>
            <person name="Cooney J.C."/>
            <person name="Kagawa T.F."/>
            <person name="Liu W."/>
            <person name="Song Y."/>
            <person name="Salvetti E."/>
            <person name="Wrobel A."/>
            <person name="Rasinkangas P."/>
            <person name="Parkhill J."/>
            <person name="Rea M.C."/>
            <person name="O'Sullivan O."/>
            <person name="Ritari J."/>
            <person name="Douillard F.P."/>
            <person name="Paul Ross R."/>
            <person name="Yang R."/>
            <person name="Briner A.E."/>
            <person name="Felis G.E."/>
            <person name="de Vos W.M."/>
            <person name="Barrangou R."/>
            <person name="Klaenhammer T.R."/>
            <person name="Caufield P.W."/>
            <person name="Cui Y."/>
            <person name="Zhang H."/>
            <person name="O'Toole P.W."/>
        </authorList>
    </citation>
    <scope>NUCLEOTIDE SEQUENCE [LARGE SCALE GENOMIC DNA]</scope>
    <source>
        <strain evidence="4 5">DSM 22697</strain>
    </source>
</reference>
<evidence type="ECO:0000259" key="3">
    <source>
        <dbReference type="Pfam" id="PF13464"/>
    </source>
</evidence>
<protein>
    <submittedName>
        <fullName evidence="4">XRE family transcriptional regulator</fullName>
    </submittedName>
</protein>
<dbReference type="Gene3D" id="1.10.260.40">
    <property type="entry name" value="lambda repressor-like DNA-binding domains"/>
    <property type="match status" value="1"/>
</dbReference>
<dbReference type="OrthoDB" id="9797543at2"/>
<gene>
    <name evidence="4" type="ORF">FC75_GL000072</name>
</gene>
<evidence type="ECO:0000313" key="4">
    <source>
        <dbReference type="EMBL" id="KRN20740.1"/>
    </source>
</evidence>
<feature type="region of interest" description="Disordered" evidence="1">
    <location>
        <begin position="79"/>
        <end position="105"/>
    </location>
</feature>
<evidence type="ECO:0000256" key="1">
    <source>
        <dbReference type="SAM" id="MobiDB-lite"/>
    </source>
</evidence>
<evidence type="ECO:0000313" key="5">
    <source>
        <dbReference type="Proteomes" id="UP000050865"/>
    </source>
</evidence>
<dbReference type="InterPro" id="IPR050400">
    <property type="entry name" value="Bact_Cytoskel_RodZ"/>
</dbReference>
<dbReference type="InterPro" id="IPR010982">
    <property type="entry name" value="Lambda_DNA-bd_dom_sf"/>
</dbReference>
<feature type="domain" description="Cytoskeleton protein RodZ-like C-terminal" evidence="3">
    <location>
        <begin position="230"/>
        <end position="298"/>
    </location>
</feature>
<evidence type="ECO:0000256" key="2">
    <source>
        <dbReference type="SAM" id="Phobius"/>
    </source>
</evidence>
<feature type="region of interest" description="Disordered" evidence="1">
    <location>
        <begin position="137"/>
        <end position="201"/>
    </location>
</feature>
<dbReference type="EMBL" id="AYZJ01000067">
    <property type="protein sequence ID" value="KRN20740.1"/>
    <property type="molecule type" value="Genomic_DNA"/>
</dbReference>
<feature type="compositionally biased region" description="Basic residues" evidence="1">
    <location>
        <begin position="185"/>
        <end position="196"/>
    </location>
</feature>
<dbReference type="STRING" id="1423730.FC75_GL000072"/>
<dbReference type="SUPFAM" id="SSF47413">
    <property type="entry name" value="lambda repressor-like DNA-binding domains"/>
    <property type="match status" value="1"/>
</dbReference>
<dbReference type="Pfam" id="PF13413">
    <property type="entry name" value="HTH_25"/>
    <property type="match status" value="1"/>
</dbReference>
<keyword evidence="2" id="KW-0812">Transmembrane</keyword>
<dbReference type="PANTHER" id="PTHR34475:SF1">
    <property type="entry name" value="CYTOSKELETON PROTEIN RODZ"/>
    <property type="match status" value="1"/>
</dbReference>
<name>A0A0R2F7T9_9LACO</name>
<feature type="compositionally biased region" description="Low complexity" evidence="1">
    <location>
        <begin position="164"/>
        <end position="184"/>
    </location>
</feature>
<accession>A0A0R2F7T9</accession>
<comment type="caution">
    <text evidence="4">The sequence shown here is derived from an EMBL/GenBank/DDBJ whole genome shotgun (WGS) entry which is preliminary data.</text>
</comment>
<keyword evidence="5" id="KW-1185">Reference proteome</keyword>
<dbReference type="AlphaFoldDB" id="A0A0R2F7T9"/>
<dbReference type="Proteomes" id="UP000050865">
    <property type="component" value="Unassembled WGS sequence"/>
</dbReference>
<feature type="compositionally biased region" description="Polar residues" evidence="1">
    <location>
        <begin position="137"/>
        <end position="149"/>
    </location>
</feature>
<dbReference type="PATRIC" id="fig|1423730.4.peg.77"/>
<keyword evidence="2" id="KW-1133">Transmembrane helix</keyword>